<dbReference type="Proteomes" id="UP000614601">
    <property type="component" value="Unassembled WGS sequence"/>
</dbReference>
<dbReference type="OrthoDB" id="5867298at2759"/>
<dbReference type="EMBL" id="CAJFCW020000002">
    <property type="protein sequence ID" value="CAG9088712.1"/>
    <property type="molecule type" value="Genomic_DNA"/>
</dbReference>
<feature type="compositionally biased region" description="Polar residues" evidence="1">
    <location>
        <begin position="304"/>
        <end position="331"/>
    </location>
</feature>
<evidence type="ECO:0000313" key="2">
    <source>
        <dbReference type="EMBL" id="CAD5209196.1"/>
    </source>
</evidence>
<feature type="compositionally biased region" description="Low complexity" evidence="1">
    <location>
        <begin position="1"/>
        <end position="15"/>
    </location>
</feature>
<evidence type="ECO:0000256" key="1">
    <source>
        <dbReference type="SAM" id="MobiDB-lite"/>
    </source>
</evidence>
<protein>
    <submittedName>
        <fullName evidence="2">Uncharacterized protein</fullName>
    </submittedName>
</protein>
<gene>
    <name evidence="2" type="ORF">BOKJ2_LOCUS2559</name>
</gene>
<keyword evidence="3" id="KW-1185">Reference proteome</keyword>
<comment type="caution">
    <text evidence="2">The sequence shown here is derived from an EMBL/GenBank/DDBJ whole genome shotgun (WGS) entry which is preliminary data.</text>
</comment>
<reference evidence="2" key="1">
    <citation type="submission" date="2020-09" db="EMBL/GenBank/DDBJ databases">
        <authorList>
            <person name="Kikuchi T."/>
        </authorList>
    </citation>
    <scope>NUCLEOTIDE SEQUENCE</scope>
    <source>
        <strain evidence="2">SH1</strain>
    </source>
</reference>
<dbReference type="AlphaFoldDB" id="A0A811K1Z6"/>
<feature type="compositionally biased region" description="Polar residues" evidence="1">
    <location>
        <begin position="214"/>
        <end position="223"/>
    </location>
</feature>
<organism evidence="2 3">
    <name type="scientific">Bursaphelenchus okinawaensis</name>
    <dbReference type="NCBI Taxonomy" id="465554"/>
    <lineage>
        <taxon>Eukaryota</taxon>
        <taxon>Metazoa</taxon>
        <taxon>Ecdysozoa</taxon>
        <taxon>Nematoda</taxon>
        <taxon>Chromadorea</taxon>
        <taxon>Rhabditida</taxon>
        <taxon>Tylenchina</taxon>
        <taxon>Tylenchomorpha</taxon>
        <taxon>Aphelenchoidea</taxon>
        <taxon>Aphelenchoididae</taxon>
        <taxon>Bursaphelenchus</taxon>
    </lineage>
</organism>
<feature type="compositionally biased region" description="Polar residues" evidence="1">
    <location>
        <begin position="16"/>
        <end position="39"/>
    </location>
</feature>
<dbReference type="EMBL" id="CAJFDH010000002">
    <property type="protein sequence ID" value="CAD5209196.1"/>
    <property type="molecule type" value="Genomic_DNA"/>
</dbReference>
<name>A0A811K1Z6_9BILA</name>
<evidence type="ECO:0000313" key="3">
    <source>
        <dbReference type="Proteomes" id="UP000614601"/>
    </source>
</evidence>
<accession>A0A811K1Z6</accession>
<proteinExistence type="predicted"/>
<feature type="compositionally biased region" description="Polar residues" evidence="1">
    <location>
        <begin position="241"/>
        <end position="259"/>
    </location>
</feature>
<dbReference type="Proteomes" id="UP000783686">
    <property type="component" value="Unassembled WGS sequence"/>
</dbReference>
<feature type="compositionally biased region" description="Low complexity" evidence="1">
    <location>
        <begin position="127"/>
        <end position="138"/>
    </location>
</feature>
<feature type="region of interest" description="Disordered" evidence="1">
    <location>
        <begin position="1"/>
        <end position="164"/>
    </location>
</feature>
<feature type="region of interest" description="Disordered" evidence="1">
    <location>
        <begin position="302"/>
        <end position="331"/>
    </location>
</feature>
<feature type="region of interest" description="Disordered" evidence="1">
    <location>
        <begin position="204"/>
        <end position="282"/>
    </location>
</feature>
<sequence length="383" mass="41287">MDVASSSNSTNSQQNKLTPSTSLPNTSGGDKQVLANSRSAELRPESNDLSFKPDPPKRTSVPPSGSEPPAEDRKKSRAVSESGESTNNNTPQERNNNDMNRGEDETVPLLQKPSISSMNEPATRPASSSSNTSCLRTSAVNTPTPPPSGGQVQKRVGINEPPTSVASALPNRFAHHKRLKKYASETSFGLSPGAPIVPRQLARIDPIEPPPANSQPSSRNNSDAGGHDVRTPGRVFHVRTTGPNYQQASRTAGNGSTVANKVHRRRQDSDDASGSVGSETTVASGTITPVSRRMLRFKLRRPKSTGSMGNQQDTLGQGDTYHSTGNPYDPSFTSATIHSLESNQQQIFQDVEERRASNFYIFDDDSTHEFDDEVQAIYGLHAP</sequence>